<proteinExistence type="inferred from homology"/>
<keyword evidence="1 2" id="KW-0690">Ribosome biogenesis</keyword>
<dbReference type="InterPro" id="IPR023799">
    <property type="entry name" value="RbfA_dom_sf"/>
</dbReference>
<protein>
    <recommendedName>
        <fullName evidence="2">Ribosome-binding factor A</fullName>
    </recommendedName>
</protein>
<dbReference type="Gene3D" id="3.30.300.20">
    <property type="match status" value="1"/>
</dbReference>
<keyword evidence="4" id="KW-1185">Reference proteome</keyword>
<evidence type="ECO:0000256" key="1">
    <source>
        <dbReference type="ARBA" id="ARBA00022517"/>
    </source>
</evidence>
<dbReference type="GO" id="GO:0043024">
    <property type="term" value="F:ribosomal small subunit binding"/>
    <property type="evidence" value="ECO:0007669"/>
    <property type="project" value="TreeGrafter"/>
</dbReference>
<gene>
    <name evidence="2" type="primary">rbfA</name>
    <name evidence="3" type="ordered locus">Aasi_0243</name>
</gene>
<dbReference type="EMBL" id="CP001102">
    <property type="protein sequence ID" value="ACE05686.1"/>
    <property type="molecule type" value="Genomic_DNA"/>
</dbReference>
<dbReference type="Proteomes" id="UP000001227">
    <property type="component" value="Chromosome"/>
</dbReference>
<dbReference type="OrthoDB" id="9811910at2"/>
<dbReference type="eggNOG" id="COG0858">
    <property type="taxonomic scope" value="Bacteria"/>
</dbReference>
<comment type="subunit">
    <text evidence="2">Monomer. Binds 30S ribosomal subunits, but not 50S ribosomal subunits or 70S ribosomes.</text>
</comment>
<dbReference type="PANTHER" id="PTHR33515:SF1">
    <property type="entry name" value="RIBOSOME-BINDING FACTOR A, CHLOROPLASTIC-RELATED"/>
    <property type="match status" value="1"/>
</dbReference>
<dbReference type="InterPro" id="IPR000238">
    <property type="entry name" value="RbfA"/>
</dbReference>
<evidence type="ECO:0000256" key="2">
    <source>
        <dbReference type="HAMAP-Rule" id="MF_00003"/>
    </source>
</evidence>
<dbReference type="KEGG" id="aas:Aasi_0243"/>
<dbReference type="Pfam" id="PF02033">
    <property type="entry name" value="RBFA"/>
    <property type="match status" value="1"/>
</dbReference>
<organism evidence="3 4">
    <name type="scientific">Amoebophilus asiaticus (strain 5a2)</name>
    <dbReference type="NCBI Taxonomy" id="452471"/>
    <lineage>
        <taxon>Bacteria</taxon>
        <taxon>Pseudomonadati</taxon>
        <taxon>Bacteroidota</taxon>
        <taxon>Cytophagia</taxon>
        <taxon>Cytophagales</taxon>
        <taxon>Amoebophilaceae</taxon>
        <taxon>Candidatus Amoebophilus</taxon>
    </lineage>
</organism>
<dbReference type="NCBIfam" id="TIGR00082">
    <property type="entry name" value="rbfA"/>
    <property type="match status" value="1"/>
</dbReference>
<dbReference type="InterPro" id="IPR015946">
    <property type="entry name" value="KH_dom-like_a/b"/>
</dbReference>
<evidence type="ECO:0000313" key="3">
    <source>
        <dbReference type="EMBL" id="ACE05686.1"/>
    </source>
</evidence>
<dbReference type="GO" id="GO:0030490">
    <property type="term" value="P:maturation of SSU-rRNA"/>
    <property type="evidence" value="ECO:0007669"/>
    <property type="project" value="UniProtKB-UniRule"/>
</dbReference>
<sequence>MNDSVKKMQKSSIILRNLREIFLHELANSFGNILVTVTSLYICDKTRVVKVYVSFMPSQNGPRMIKELEKHKSKIRGLLGKRLANKLRSIPELKFHLDNSIERAYHIEKLLNGFEVSLTKASISV</sequence>
<accession>B3ER34</accession>
<dbReference type="SUPFAM" id="SSF89919">
    <property type="entry name" value="Ribosome-binding factor A, RbfA"/>
    <property type="match status" value="1"/>
</dbReference>
<dbReference type="GO" id="GO:0005829">
    <property type="term" value="C:cytosol"/>
    <property type="evidence" value="ECO:0007669"/>
    <property type="project" value="TreeGrafter"/>
</dbReference>
<comment type="function">
    <text evidence="2">One of several proteins that assist in the late maturation steps of the functional core of the 30S ribosomal subunit. Associates with free 30S ribosomal subunits (but not with 30S subunits that are part of 70S ribosomes or polysomes). Required for efficient processing of 16S rRNA. May interact with the 5'-terminal helix region of 16S rRNA.</text>
</comment>
<dbReference type="AlphaFoldDB" id="B3ER34"/>
<reference evidence="3 4" key="1">
    <citation type="journal article" date="2010" name="J. Bacteriol.">
        <title>The genome of the amoeba symbiont 'Candidatus Amoebophilus asiaticus' reveals common mechanisms for host cell interaction among amoeba-associated bacteria.</title>
        <authorList>
            <person name="Schmitz-Esser S."/>
            <person name="Tischler P."/>
            <person name="Arnold R."/>
            <person name="Montanaro J."/>
            <person name="Wagner M."/>
            <person name="Rattei T."/>
            <person name="Horn M."/>
        </authorList>
    </citation>
    <scope>NUCLEOTIDE SEQUENCE [LARGE SCALE GENOMIC DNA]</scope>
    <source>
        <strain evidence="3 4">5a2</strain>
    </source>
</reference>
<dbReference type="STRING" id="452471.Aasi_0243"/>
<dbReference type="PANTHER" id="PTHR33515">
    <property type="entry name" value="RIBOSOME-BINDING FACTOR A, CHLOROPLASTIC-RELATED"/>
    <property type="match status" value="1"/>
</dbReference>
<keyword evidence="2" id="KW-0963">Cytoplasm</keyword>
<dbReference type="RefSeq" id="WP_012472444.1">
    <property type="nucleotide sequence ID" value="NC_010830.1"/>
</dbReference>
<dbReference type="HOGENOM" id="CLU_089475_4_1_10"/>
<name>B3ER34_AMOA5</name>
<evidence type="ECO:0000313" key="4">
    <source>
        <dbReference type="Proteomes" id="UP000001227"/>
    </source>
</evidence>
<dbReference type="HAMAP" id="MF_00003">
    <property type="entry name" value="RbfA"/>
    <property type="match status" value="1"/>
</dbReference>
<comment type="similarity">
    <text evidence="2">Belongs to the RbfA family.</text>
</comment>
<comment type="subcellular location">
    <subcellularLocation>
        <location evidence="2">Cytoplasm</location>
    </subcellularLocation>
</comment>